<feature type="domain" description="G" evidence="5">
    <location>
        <begin position="127"/>
        <end position="181"/>
    </location>
</feature>
<dbReference type="InterPro" id="IPR016478">
    <property type="entry name" value="GTPase_MTG1"/>
</dbReference>
<feature type="binding site" evidence="4">
    <location>
        <position position="177"/>
    </location>
    <ligand>
        <name>GTP</name>
        <dbReference type="ChEBI" id="CHEBI:37565"/>
    </ligand>
</feature>
<sequence length="291" mass="31991">MASPSIQWYPGHVARAEKQLRHQLDRVDLVLEVCDARILVASRHPCLGRWAGNKPRLLVVNRRDMIPPTARSCWQRWLQRHGEAPIWCDGRRGGGRKALLQAAVDAGGALNARRQRRGLRPRPVRALMLGFPNVGKSALINRLVGRRAVASERRAGVTRSLQWVRMGGHVDLLDAPGILPPRLQDQRAALLLAICDDIGQAAYDHEPVAQVLLQCLATLTPPHVTQSLTGVLAGRYGITVDPRMSRQWLRAAAAKHTSGCTAPMAQRLLDDFRKGRLGAIALQAPQSSPQG</sequence>
<dbReference type="NCBIfam" id="TIGR03596">
    <property type="entry name" value="GTPase_YlqF"/>
    <property type="match status" value="1"/>
</dbReference>
<evidence type="ECO:0000256" key="2">
    <source>
        <dbReference type="ARBA" id="ARBA00023134"/>
    </source>
</evidence>
<dbReference type="GO" id="GO:0006412">
    <property type="term" value="P:translation"/>
    <property type="evidence" value="ECO:0007669"/>
    <property type="project" value="TreeGrafter"/>
</dbReference>
<accession>A0A6B1F3X6</accession>
<keyword evidence="1 3" id="KW-0547">Nucleotide-binding</keyword>
<dbReference type="GO" id="GO:0003924">
    <property type="term" value="F:GTPase activity"/>
    <property type="evidence" value="ECO:0007669"/>
    <property type="project" value="TreeGrafter"/>
</dbReference>
<evidence type="ECO:0000256" key="1">
    <source>
        <dbReference type="ARBA" id="ARBA00022741"/>
    </source>
</evidence>
<evidence type="ECO:0000259" key="5">
    <source>
        <dbReference type="Pfam" id="PF01926"/>
    </source>
</evidence>
<dbReference type="Gene3D" id="1.10.1580.10">
    <property type="match status" value="1"/>
</dbReference>
<protein>
    <recommendedName>
        <fullName evidence="3">Ribosome biogenesis GTPase A</fullName>
    </recommendedName>
</protein>
<dbReference type="CDD" id="cd01856">
    <property type="entry name" value="YlqF"/>
    <property type="match status" value="1"/>
</dbReference>
<dbReference type="PANTHER" id="PTHR45782:SF5">
    <property type="entry name" value="DAR GTPASE 3, CHLOROPLASTIC"/>
    <property type="match status" value="1"/>
</dbReference>
<comment type="similarity">
    <text evidence="3">Belongs to the TRAFAC class YlqF/YawG GTPase family. MTG1 subfamily.</text>
</comment>
<comment type="caution">
    <text evidence="6">The sequence shown here is derived from an EMBL/GenBank/DDBJ whole genome shotgun (WGS) entry which is preliminary data.</text>
</comment>
<dbReference type="InterPro" id="IPR019991">
    <property type="entry name" value="GTP-bd_ribosome_bgen"/>
</dbReference>
<dbReference type="Gene3D" id="3.40.50.300">
    <property type="entry name" value="P-loop containing nucleotide triphosphate hydrolases"/>
    <property type="match status" value="1"/>
</dbReference>
<dbReference type="InterPro" id="IPR023179">
    <property type="entry name" value="GTP-bd_ortho_bundle_sf"/>
</dbReference>
<keyword evidence="3" id="KW-0963">Cytoplasm</keyword>
<feature type="binding site" evidence="4">
    <location>
        <begin position="61"/>
        <end position="64"/>
    </location>
    <ligand>
        <name>GTP</name>
        <dbReference type="ChEBI" id="CHEBI:37565"/>
    </ligand>
</feature>
<organism evidence="6">
    <name type="scientific">Synechococcus sp. SB0676_bin_10</name>
    <dbReference type="NCBI Taxonomy" id="2604869"/>
    <lineage>
        <taxon>Bacteria</taxon>
        <taxon>Bacillati</taxon>
        <taxon>Cyanobacteriota</taxon>
        <taxon>Cyanophyceae</taxon>
        <taxon>Synechococcales</taxon>
        <taxon>Synechococcaceae</taxon>
        <taxon>Synechococcus</taxon>
    </lineage>
</organism>
<gene>
    <name evidence="6" type="primary">ylqF</name>
    <name evidence="6" type="ORF">F4162_00375</name>
</gene>
<dbReference type="InterPro" id="IPR006073">
    <property type="entry name" value="GTP-bd"/>
</dbReference>
<evidence type="ECO:0000256" key="4">
    <source>
        <dbReference type="PIRSR" id="PIRSR006230-1"/>
    </source>
</evidence>
<proteinExistence type="inferred from homology"/>
<comment type="function">
    <text evidence="3">Required for a late step of 50S ribosomal subunit assembly. Has GTPase activity.</text>
</comment>
<reference evidence="6" key="1">
    <citation type="submission" date="2019-09" db="EMBL/GenBank/DDBJ databases">
        <title>Characterisation of the sponge microbiome using genome-centric metagenomics.</title>
        <authorList>
            <person name="Engelberts J.P."/>
            <person name="Robbins S.J."/>
            <person name="De Goeij J.M."/>
            <person name="Aranda M."/>
            <person name="Bell S.C."/>
            <person name="Webster N.S."/>
        </authorList>
    </citation>
    <scope>NUCLEOTIDE SEQUENCE</scope>
    <source>
        <strain evidence="6">SB0676_bin_10</strain>
    </source>
</reference>
<dbReference type="AlphaFoldDB" id="A0A6B1F3X6"/>
<dbReference type="EMBL" id="VYDO01000016">
    <property type="protein sequence ID" value="MYG37499.1"/>
    <property type="molecule type" value="Genomic_DNA"/>
</dbReference>
<evidence type="ECO:0000256" key="3">
    <source>
        <dbReference type="PIRNR" id="PIRNR006230"/>
    </source>
</evidence>
<comment type="subcellular location">
    <subcellularLocation>
        <location evidence="3">Cytoplasm</location>
    </subcellularLocation>
</comment>
<dbReference type="PIRSF" id="PIRSF006230">
    <property type="entry name" value="MG442"/>
    <property type="match status" value="1"/>
</dbReference>
<dbReference type="SUPFAM" id="SSF52540">
    <property type="entry name" value="P-loop containing nucleoside triphosphate hydrolases"/>
    <property type="match status" value="1"/>
</dbReference>
<evidence type="ECO:0000313" key="6">
    <source>
        <dbReference type="EMBL" id="MYG37499.1"/>
    </source>
</evidence>
<keyword evidence="2 3" id="KW-0342">GTP-binding</keyword>
<dbReference type="Pfam" id="PF01926">
    <property type="entry name" value="MMR_HSR1"/>
    <property type="match status" value="1"/>
</dbReference>
<dbReference type="InterPro" id="IPR027417">
    <property type="entry name" value="P-loop_NTPase"/>
</dbReference>
<dbReference type="GO" id="GO:0005525">
    <property type="term" value="F:GTP binding"/>
    <property type="evidence" value="ECO:0007669"/>
    <property type="project" value="UniProtKB-KW"/>
</dbReference>
<dbReference type="PANTHER" id="PTHR45782">
    <property type="entry name" value="MITOCHONDRIAL RIBOSOME-ASSOCIATED GTPASE 1"/>
    <property type="match status" value="1"/>
</dbReference>
<dbReference type="GO" id="GO:0005737">
    <property type="term" value="C:cytoplasm"/>
    <property type="evidence" value="ECO:0007669"/>
    <property type="project" value="UniProtKB-SubCell"/>
</dbReference>
<name>A0A6B1F3X6_9SYNE</name>
<dbReference type="PRINTS" id="PR00326">
    <property type="entry name" value="GTP1OBG"/>
</dbReference>